<accession>A0A9P8LZG3</accession>
<evidence type="ECO:0000313" key="1">
    <source>
        <dbReference type="EMBL" id="KAH0577263.1"/>
    </source>
</evidence>
<dbReference type="KEGG" id="ssao:94294637"/>
<dbReference type="AlphaFoldDB" id="A0A9P8LZG3"/>
<protein>
    <submittedName>
        <fullName evidence="1">Uncharacterized protein</fullName>
    </submittedName>
</protein>
<dbReference type="RefSeq" id="XP_067768036.1">
    <property type="nucleotide sequence ID" value="XM_067904554.1"/>
</dbReference>
<evidence type="ECO:0000313" key="2">
    <source>
        <dbReference type="Proteomes" id="UP000018208"/>
    </source>
</evidence>
<gene>
    <name evidence="1" type="ORF">SS50377_20614</name>
</gene>
<comment type="caution">
    <text evidence="1">The sequence shown here is derived from an EMBL/GenBank/DDBJ whole genome shotgun (WGS) entry which is preliminary data.</text>
</comment>
<reference evidence="1 2" key="1">
    <citation type="journal article" date="2014" name="PLoS Genet.">
        <title>The Genome of Spironucleus salmonicida Highlights a Fish Pathogen Adapted to Fluctuating Environments.</title>
        <authorList>
            <person name="Xu F."/>
            <person name="Jerlstrom-Hultqvist J."/>
            <person name="Einarsson E."/>
            <person name="Astvaldsson A."/>
            <person name="Svard S.G."/>
            <person name="Andersson J.O."/>
        </authorList>
    </citation>
    <scope>NUCLEOTIDE SEQUENCE [LARGE SCALE GENOMIC DNA]</scope>
    <source>
        <strain evidence="1 2">ATCC 50377</strain>
    </source>
</reference>
<dbReference type="Proteomes" id="UP000018208">
    <property type="component" value="Unassembled WGS sequence"/>
</dbReference>
<keyword evidence="2" id="KW-1185">Reference proteome</keyword>
<name>A0A9P8LZG3_9EUKA</name>
<dbReference type="EMBL" id="AUWU02000001">
    <property type="protein sequence ID" value="KAH0577263.1"/>
    <property type="molecule type" value="Genomic_DNA"/>
</dbReference>
<proteinExistence type="predicted"/>
<dbReference type="GeneID" id="94294637"/>
<organism evidence="1 2">
    <name type="scientific">Spironucleus salmonicida</name>
    <dbReference type="NCBI Taxonomy" id="348837"/>
    <lineage>
        <taxon>Eukaryota</taxon>
        <taxon>Metamonada</taxon>
        <taxon>Diplomonadida</taxon>
        <taxon>Hexamitidae</taxon>
        <taxon>Hexamitinae</taxon>
        <taxon>Spironucleus</taxon>
    </lineage>
</organism>
<sequence length="84" mass="9713">MQESLQILRNSQLQLMQDSVQNIIPLIPDLSVNEHQDTGEMPKFDERFVVEKSDLLVKQIDSVTSKIRDLGEICDQIISETIWE</sequence>